<evidence type="ECO:0000256" key="7">
    <source>
        <dbReference type="ARBA" id="ARBA00022837"/>
    </source>
</evidence>
<reference evidence="12" key="1">
    <citation type="submission" date="2023-03" db="EMBL/GenBank/DDBJ databases">
        <title>Massive genome expansion in bonnet fungi (Mycena s.s.) driven by repeated elements and novel gene families across ecological guilds.</title>
        <authorList>
            <consortium name="Lawrence Berkeley National Laboratory"/>
            <person name="Harder C.B."/>
            <person name="Miyauchi S."/>
            <person name="Viragh M."/>
            <person name="Kuo A."/>
            <person name="Thoen E."/>
            <person name="Andreopoulos B."/>
            <person name="Lu D."/>
            <person name="Skrede I."/>
            <person name="Drula E."/>
            <person name="Henrissat B."/>
            <person name="Morin E."/>
            <person name="Kohler A."/>
            <person name="Barry K."/>
            <person name="LaButti K."/>
            <person name="Morin E."/>
            <person name="Salamov A."/>
            <person name="Lipzen A."/>
            <person name="Mereny Z."/>
            <person name="Hegedus B."/>
            <person name="Baldrian P."/>
            <person name="Stursova M."/>
            <person name="Weitz H."/>
            <person name="Taylor A."/>
            <person name="Grigoriev I.V."/>
            <person name="Nagy L.G."/>
            <person name="Martin F."/>
            <person name="Kauserud H."/>
        </authorList>
    </citation>
    <scope>NUCLEOTIDE SEQUENCE</scope>
    <source>
        <strain evidence="12">CBHHK200</strain>
    </source>
</reference>
<dbReference type="InterPro" id="IPR036852">
    <property type="entry name" value="Peptidase_S8/S53_dom_sf"/>
</dbReference>
<evidence type="ECO:0000313" key="12">
    <source>
        <dbReference type="EMBL" id="KAJ7035833.1"/>
    </source>
</evidence>
<accession>A0AAD6SXX3</accession>
<dbReference type="SMART" id="SM00944">
    <property type="entry name" value="Pro-kuma_activ"/>
    <property type="match status" value="1"/>
</dbReference>
<protein>
    <submittedName>
        <fullName evidence="12">Peptidase S8/S53 domain-containing protein</fullName>
    </submittedName>
</protein>
<name>A0AAD6SXX3_9AGAR</name>
<dbReference type="CDD" id="cd11377">
    <property type="entry name" value="Pro-peptidase_S53"/>
    <property type="match status" value="1"/>
</dbReference>
<dbReference type="AlphaFoldDB" id="A0AAD6SXX3"/>
<keyword evidence="6" id="KW-0720">Serine protease</keyword>
<keyword evidence="5" id="KW-0378">Hydrolase</keyword>
<keyword evidence="8" id="KW-0865">Zymogen</keyword>
<feature type="domain" description="Peptidase S53" evidence="11">
    <location>
        <begin position="203"/>
        <end position="573"/>
    </location>
</feature>
<evidence type="ECO:0000256" key="1">
    <source>
        <dbReference type="ARBA" id="ARBA00001913"/>
    </source>
</evidence>
<dbReference type="InterPro" id="IPR050819">
    <property type="entry name" value="Tripeptidyl-peptidase_I"/>
</dbReference>
<evidence type="ECO:0000256" key="5">
    <source>
        <dbReference type="ARBA" id="ARBA00022801"/>
    </source>
</evidence>
<dbReference type="Gene3D" id="3.40.50.200">
    <property type="entry name" value="Peptidase S8/S53 domain"/>
    <property type="match status" value="1"/>
</dbReference>
<dbReference type="GO" id="GO:0006508">
    <property type="term" value="P:proteolysis"/>
    <property type="evidence" value="ECO:0007669"/>
    <property type="project" value="UniProtKB-KW"/>
</dbReference>
<dbReference type="PANTHER" id="PTHR14218:SF15">
    <property type="entry name" value="TRIPEPTIDYL-PEPTIDASE 1"/>
    <property type="match status" value="1"/>
</dbReference>
<dbReference type="EMBL" id="JARJCM010000047">
    <property type="protein sequence ID" value="KAJ7035833.1"/>
    <property type="molecule type" value="Genomic_DNA"/>
</dbReference>
<dbReference type="GO" id="GO:0005576">
    <property type="term" value="C:extracellular region"/>
    <property type="evidence" value="ECO:0007669"/>
    <property type="project" value="UniProtKB-SubCell"/>
</dbReference>
<comment type="caution">
    <text evidence="12">The sequence shown here is derived from an EMBL/GenBank/DDBJ whole genome shotgun (WGS) entry which is preliminary data.</text>
</comment>
<sequence>MLKALLHVLLLVTVVCGGFVVLERRDNPPNGFLRVGPSPPATILNLRLALTQNDMAGLQETVYDVSTPGNARYGQYLSKEQVEGFVAPSQDTLNGVNSWLKTNNLTSSPLTAAGDWIAVSLTVSQANTLLAADFSTFQNAGTNQTVHRTLSYSIPTTLRTSINIIYPTVTFPVAKHPSIRKKTSAASRPNKRTSAISSDCPGNWTPACIQELYGIPSTPATPTANTLGVCGFDNEFVDIHDLTAFLKTYRPDIDSNTTFSLISIDDGINNQLPSGASSGSSPMIQYAVGLATGVPVVFISTGTGQTGSVDTFTAFLDEPNYLLSLAQPPQTVVQAFDGVSFEFESDFTPQLAESICNSYAQLAARGVSYIVKGGDFGAANPFSPGGCLAWDVSFPASCPFVTAVSATEFLANEASEGAMSNAGSGGTAGGGFSNIFARPRYQDTVVPAYLKAIGATDASPFNISGRAIPDISAIGHSPFIFQGETVTSQDGTNFAATIFASMIALLTNERIAAGKPGLGFLNPLIYQNPTAFNDFPTGSNPGCNDANAFNGTVGWDAVTGFGSPNYAKLRDKL</sequence>
<keyword evidence="4" id="KW-0479">Metal-binding</keyword>
<comment type="caution">
    <text evidence="9">Lacks conserved residue(s) required for the propagation of feature annotation.</text>
</comment>
<keyword evidence="10" id="KW-0732">Signal</keyword>
<dbReference type="SUPFAM" id="SSF52743">
    <property type="entry name" value="Subtilisin-like"/>
    <property type="match status" value="1"/>
</dbReference>
<evidence type="ECO:0000256" key="8">
    <source>
        <dbReference type="ARBA" id="ARBA00023145"/>
    </source>
</evidence>
<evidence type="ECO:0000256" key="2">
    <source>
        <dbReference type="ARBA" id="ARBA00004239"/>
    </source>
</evidence>
<evidence type="ECO:0000256" key="3">
    <source>
        <dbReference type="ARBA" id="ARBA00022670"/>
    </source>
</evidence>
<keyword evidence="7" id="KW-0106">Calcium</keyword>
<proteinExistence type="predicted"/>
<evidence type="ECO:0000256" key="6">
    <source>
        <dbReference type="ARBA" id="ARBA00022825"/>
    </source>
</evidence>
<evidence type="ECO:0000313" key="13">
    <source>
        <dbReference type="Proteomes" id="UP001218188"/>
    </source>
</evidence>
<evidence type="ECO:0000256" key="9">
    <source>
        <dbReference type="PROSITE-ProRule" id="PRU01032"/>
    </source>
</evidence>
<comment type="cofactor">
    <cofactor evidence="1">
        <name>Ca(2+)</name>
        <dbReference type="ChEBI" id="CHEBI:29108"/>
    </cofactor>
</comment>
<keyword evidence="13" id="KW-1185">Reference proteome</keyword>
<evidence type="ECO:0000256" key="10">
    <source>
        <dbReference type="SAM" id="SignalP"/>
    </source>
</evidence>
<feature type="signal peptide" evidence="10">
    <location>
        <begin position="1"/>
        <end position="17"/>
    </location>
</feature>
<dbReference type="SUPFAM" id="SSF54897">
    <property type="entry name" value="Protease propeptides/inhibitors"/>
    <property type="match status" value="1"/>
</dbReference>
<comment type="subcellular location">
    <subcellularLocation>
        <location evidence="2">Secreted</location>
        <location evidence="2">Extracellular space</location>
    </subcellularLocation>
</comment>
<dbReference type="Proteomes" id="UP001218188">
    <property type="component" value="Unassembled WGS sequence"/>
</dbReference>
<keyword evidence="3" id="KW-0645">Protease</keyword>
<dbReference type="CDD" id="cd04056">
    <property type="entry name" value="Peptidases_S53"/>
    <property type="match status" value="1"/>
</dbReference>
<evidence type="ECO:0000259" key="11">
    <source>
        <dbReference type="PROSITE" id="PS51695"/>
    </source>
</evidence>
<dbReference type="GO" id="GO:0004252">
    <property type="term" value="F:serine-type endopeptidase activity"/>
    <property type="evidence" value="ECO:0007669"/>
    <property type="project" value="InterPro"/>
</dbReference>
<dbReference type="PROSITE" id="PS51695">
    <property type="entry name" value="SEDOLISIN"/>
    <property type="match status" value="1"/>
</dbReference>
<feature type="chain" id="PRO_5042143167" evidence="10">
    <location>
        <begin position="18"/>
        <end position="573"/>
    </location>
</feature>
<dbReference type="Pfam" id="PF09286">
    <property type="entry name" value="Pro-kuma_activ"/>
    <property type="match status" value="1"/>
</dbReference>
<dbReference type="InterPro" id="IPR030400">
    <property type="entry name" value="Sedolisin_dom"/>
</dbReference>
<organism evidence="12 13">
    <name type="scientific">Mycena alexandri</name>
    <dbReference type="NCBI Taxonomy" id="1745969"/>
    <lineage>
        <taxon>Eukaryota</taxon>
        <taxon>Fungi</taxon>
        <taxon>Dikarya</taxon>
        <taxon>Basidiomycota</taxon>
        <taxon>Agaricomycotina</taxon>
        <taxon>Agaricomycetes</taxon>
        <taxon>Agaricomycetidae</taxon>
        <taxon>Agaricales</taxon>
        <taxon>Marasmiineae</taxon>
        <taxon>Mycenaceae</taxon>
        <taxon>Mycena</taxon>
    </lineage>
</organism>
<gene>
    <name evidence="12" type="ORF">C8F04DRAFT_1000380</name>
</gene>
<dbReference type="GO" id="GO:0046872">
    <property type="term" value="F:metal ion binding"/>
    <property type="evidence" value="ECO:0007669"/>
    <property type="project" value="UniProtKB-KW"/>
</dbReference>
<dbReference type="InterPro" id="IPR015366">
    <property type="entry name" value="S53_propep"/>
</dbReference>
<evidence type="ECO:0000256" key="4">
    <source>
        <dbReference type="ARBA" id="ARBA00022723"/>
    </source>
</evidence>
<dbReference type="PANTHER" id="PTHR14218">
    <property type="entry name" value="PROTEASE S8 TRIPEPTIDYL PEPTIDASE I CLN2"/>
    <property type="match status" value="1"/>
</dbReference>
<dbReference type="GO" id="GO:0008240">
    <property type="term" value="F:tripeptidyl-peptidase activity"/>
    <property type="evidence" value="ECO:0007669"/>
    <property type="project" value="TreeGrafter"/>
</dbReference>